<proteinExistence type="predicted"/>
<dbReference type="EMBL" id="JAINUG010000384">
    <property type="protein sequence ID" value="KAJ8372844.1"/>
    <property type="molecule type" value="Genomic_DNA"/>
</dbReference>
<dbReference type="AlphaFoldDB" id="A0AAD7W2J4"/>
<comment type="caution">
    <text evidence="1">The sequence shown here is derived from an EMBL/GenBank/DDBJ whole genome shotgun (WGS) entry which is preliminary data.</text>
</comment>
<organism evidence="1 2">
    <name type="scientific">Aldrovandia affinis</name>
    <dbReference type="NCBI Taxonomy" id="143900"/>
    <lineage>
        <taxon>Eukaryota</taxon>
        <taxon>Metazoa</taxon>
        <taxon>Chordata</taxon>
        <taxon>Craniata</taxon>
        <taxon>Vertebrata</taxon>
        <taxon>Euteleostomi</taxon>
        <taxon>Actinopterygii</taxon>
        <taxon>Neopterygii</taxon>
        <taxon>Teleostei</taxon>
        <taxon>Notacanthiformes</taxon>
        <taxon>Halosauridae</taxon>
        <taxon>Aldrovandia</taxon>
    </lineage>
</organism>
<keyword evidence="2" id="KW-1185">Reference proteome</keyword>
<gene>
    <name evidence="1" type="ORF">AAFF_G00276550</name>
</gene>
<sequence length="168" mass="18548">MQTVGLIHTLEQCLNRMQTVGLIHTLEQCLNRMQTVGLIHTLEQCLNRMQTVGLIHTLEQCLNRMQTSAGEGGGSRALTLALGRYANIVKKKLAVGHGCRRTLFGLNKGKSRQDSSRTGLAFPNTSEPCTQIPALCPPWRHSEVSQLTGPQGEDHHSIQIAISQSERR</sequence>
<protein>
    <submittedName>
        <fullName evidence="1">Uncharacterized protein</fullName>
    </submittedName>
</protein>
<name>A0AAD7W2J4_9TELE</name>
<reference evidence="1" key="1">
    <citation type="journal article" date="2023" name="Science">
        <title>Genome structures resolve the early diversification of teleost fishes.</title>
        <authorList>
            <person name="Parey E."/>
            <person name="Louis A."/>
            <person name="Montfort J."/>
            <person name="Bouchez O."/>
            <person name="Roques C."/>
            <person name="Iampietro C."/>
            <person name="Lluch J."/>
            <person name="Castinel A."/>
            <person name="Donnadieu C."/>
            <person name="Desvignes T."/>
            <person name="Floi Bucao C."/>
            <person name="Jouanno E."/>
            <person name="Wen M."/>
            <person name="Mejri S."/>
            <person name="Dirks R."/>
            <person name="Jansen H."/>
            <person name="Henkel C."/>
            <person name="Chen W.J."/>
            <person name="Zahm M."/>
            <person name="Cabau C."/>
            <person name="Klopp C."/>
            <person name="Thompson A.W."/>
            <person name="Robinson-Rechavi M."/>
            <person name="Braasch I."/>
            <person name="Lecointre G."/>
            <person name="Bobe J."/>
            <person name="Postlethwait J.H."/>
            <person name="Berthelot C."/>
            <person name="Roest Crollius H."/>
            <person name="Guiguen Y."/>
        </authorList>
    </citation>
    <scope>NUCLEOTIDE SEQUENCE</scope>
    <source>
        <strain evidence="1">NC1722</strain>
    </source>
</reference>
<accession>A0AAD7W2J4</accession>
<evidence type="ECO:0000313" key="2">
    <source>
        <dbReference type="Proteomes" id="UP001221898"/>
    </source>
</evidence>
<dbReference type="Proteomes" id="UP001221898">
    <property type="component" value="Unassembled WGS sequence"/>
</dbReference>
<evidence type="ECO:0000313" key="1">
    <source>
        <dbReference type="EMBL" id="KAJ8372844.1"/>
    </source>
</evidence>